<evidence type="ECO:0000313" key="1">
    <source>
        <dbReference type="EMBL" id="KAJ1185126.1"/>
    </source>
</evidence>
<dbReference type="EMBL" id="JANPWB010000005">
    <property type="protein sequence ID" value="KAJ1185126.1"/>
    <property type="molecule type" value="Genomic_DNA"/>
</dbReference>
<organism evidence="1 2">
    <name type="scientific">Pleurodeles waltl</name>
    <name type="common">Iberian ribbed newt</name>
    <dbReference type="NCBI Taxonomy" id="8319"/>
    <lineage>
        <taxon>Eukaryota</taxon>
        <taxon>Metazoa</taxon>
        <taxon>Chordata</taxon>
        <taxon>Craniata</taxon>
        <taxon>Vertebrata</taxon>
        <taxon>Euteleostomi</taxon>
        <taxon>Amphibia</taxon>
        <taxon>Batrachia</taxon>
        <taxon>Caudata</taxon>
        <taxon>Salamandroidea</taxon>
        <taxon>Salamandridae</taxon>
        <taxon>Pleurodelinae</taxon>
        <taxon>Pleurodeles</taxon>
    </lineage>
</organism>
<dbReference type="Proteomes" id="UP001066276">
    <property type="component" value="Chromosome 3_1"/>
</dbReference>
<reference evidence="1" key="1">
    <citation type="journal article" date="2022" name="bioRxiv">
        <title>Sequencing and chromosome-scale assembly of the giantPleurodeles waltlgenome.</title>
        <authorList>
            <person name="Brown T."/>
            <person name="Elewa A."/>
            <person name="Iarovenko S."/>
            <person name="Subramanian E."/>
            <person name="Araus A.J."/>
            <person name="Petzold A."/>
            <person name="Susuki M."/>
            <person name="Suzuki K.-i.T."/>
            <person name="Hayashi T."/>
            <person name="Toyoda A."/>
            <person name="Oliveira C."/>
            <person name="Osipova E."/>
            <person name="Leigh N.D."/>
            <person name="Simon A."/>
            <person name="Yun M.H."/>
        </authorList>
    </citation>
    <scope>NUCLEOTIDE SEQUENCE</scope>
    <source>
        <strain evidence="1">20211129_DDA</strain>
        <tissue evidence="1">Liver</tissue>
    </source>
</reference>
<comment type="caution">
    <text evidence="1">The sequence shown here is derived from an EMBL/GenBank/DDBJ whole genome shotgun (WGS) entry which is preliminary data.</text>
</comment>
<dbReference type="AlphaFoldDB" id="A0AAV7U9T3"/>
<proteinExistence type="predicted"/>
<gene>
    <name evidence="1" type="ORF">NDU88_001921</name>
</gene>
<accession>A0AAV7U9T3</accession>
<evidence type="ECO:0008006" key="3">
    <source>
        <dbReference type="Google" id="ProtNLM"/>
    </source>
</evidence>
<protein>
    <recommendedName>
        <fullName evidence="3">Secreted protein</fullName>
    </recommendedName>
</protein>
<keyword evidence="2" id="KW-1185">Reference proteome</keyword>
<sequence>MRCENGASRRVRRAALATSWYVTRCFIVFRNSALLSRPSFSLFLTNTRPPSLILSLHFVSLCVRLSKRLWCSQGQCSHTPCRDVLQPL</sequence>
<name>A0AAV7U9T3_PLEWA</name>
<evidence type="ECO:0000313" key="2">
    <source>
        <dbReference type="Proteomes" id="UP001066276"/>
    </source>
</evidence>